<dbReference type="InterPro" id="IPR036652">
    <property type="entry name" value="YjeF_N_dom_sf"/>
</dbReference>
<evidence type="ECO:0000256" key="7">
    <source>
        <dbReference type="ARBA" id="ARBA00022958"/>
    </source>
</evidence>
<keyword evidence="5 10" id="KW-0547">Nucleotide-binding</keyword>
<protein>
    <recommendedName>
        <fullName evidence="3 10">NAD(P)H-hydrate epimerase</fullName>
        <ecNumber evidence="3 10">5.1.99.6</ecNumber>
    </recommendedName>
    <alternativeName>
        <fullName evidence="10">NAD(P)HX epimerase</fullName>
    </alternativeName>
</protein>
<feature type="binding site" evidence="10">
    <location>
        <position position="163"/>
    </location>
    <ligand>
        <name>(6S)-NADPHX</name>
        <dbReference type="ChEBI" id="CHEBI:64076"/>
    </ligand>
</feature>
<dbReference type="AlphaFoldDB" id="A0A2S8FQ71"/>
<organism evidence="12 13">
    <name type="scientific">Blastopirellula marina</name>
    <dbReference type="NCBI Taxonomy" id="124"/>
    <lineage>
        <taxon>Bacteria</taxon>
        <taxon>Pseudomonadati</taxon>
        <taxon>Planctomycetota</taxon>
        <taxon>Planctomycetia</taxon>
        <taxon>Pirellulales</taxon>
        <taxon>Pirellulaceae</taxon>
        <taxon>Blastopirellula</taxon>
    </lineage>
</organism>
<comment type="function">
    <text evidence="10">Catalyzes the epimerization of the S- and R-forms of NAD(P)HX, a damaged form of NAD(P)H that is a result of enzymatic or heat-dependent hydration. This is a prerequisite for the S-specific NAD(P)H-hydrate dehydratase to allow the repair of both epimers of NAD(P)HX.</text>
</comment>
<comment type="cofactor">
    <cofactor evidence="10">
        <name>K(+)</name>
        <dbReference type="ChEBI" id="CHEBI:29103"/>
    </cofactor>
    <text evidence="10">Binds 1 potassium ion per subunit.</text>
</comment>
<evidence type="ECO:0000256" key="8">
    <source>
        <dbReference type="ARBA" id="ARBA00023027"/>
    </source>
</evidence>
<comment type="catalytic activity">
    <reaction evidence="1 10">
        <text>(6R)-NADHX = (6S)-NADHX</text>
        <dbReference type="Rhea" id="RHEA:32215"/>
        <dbReference type="ChEBI" id="CHEBI:64074"/>
        <dbReference type="ChEBI" id="CHEBI:64075"/>
        <dbReference type="EC" id="5.1.99.6"/>
    </reaction>
</comment>
<dbReference type="GO" id="GO:0046872">
    <property type="term" value="F:metal ion binding"/>
    <property type="evidence" value="ECO:0007669"/>
    <property type="project" value="UniProtKB-KW"/>
</dbReference>
<evidence type="ECO:0000313" key="12">
    <source>
        <dbReference type="EMBL" id="PQO34336.1"/>
    </source>
</evidence>
<dbReference type="Pfam" id="PF03853">
    <property type="entry name" value="YjeF_N"/>
    <property type="match status" value="1"/>
</dbReference>
<comment type="caution">
    <text evidence="12">The sequence shown here is derived from an EMBL/GenBank/DDBJ whole genome shotgun (WGS) entry which is preliminary data.</text>
</comment>
<accession>A0A2S8FQ71</accession>
<evidence type="ECO:0000256" key="4">
    <source>
        <dbReference type="ARBA" id="ARBA00022723"/>
    </source>
</evidence>
<dbReference type="PANTHER" id="PTHR13232">
    <property type="entry name" value="NAD(P)H-HYDRATE EPIMERASE"/>
    <property type="match status" value="1"/>
</dbReference>
<keyword evidence="9 10" id="KW-0413">Isomerase</keyword>
<dbReference type="InterPro" id="IPR032976">
    <property type="entry name" value="YJEFN_prot_NAXE-like"/>
</dbReference>
<dbReference type="EMBL" id="PUHY01000010">
    <property type="protein sequence ID" value="PQO34336.1"/>
    <property type="molecule type" value="Genomic_DNA"/>
</dbReference>
<gene>
    <name evidence="10" type="primary">nnrE</name>
    <name evidence="12" type="ORF">C5Y83_12465</name>
</gene>
<evidence type="ECO:0000256" key="9">
    <source>
        <dbReference type="ARBA" id="ARBA00023235"/>
    </source>
</evidence>
<evidence type="ECO:0000256" key="1">
    <source>
        <dbReference type="ARBA" id="ARBA00000013"/>
    </source>
</evidence>
<keyword evidence="4 10" id="KW-0479">Metal-binding</keyword>
<evidence type="ECO:0000259" key="11">
    <source>
        <dbReference type="PROSITE" id="PS51385"/>
    </source>
</evidence>
<dbReference type="OrthoDB" id="9806925at2"/>
<dbReference type="RefSeq" id="WP_105330066.1">
    <property type="nucleotide sequence ID" value="NZ_PUHY01000010.1"/>
</dbReference>
<feature type="binding site" evidence="10">
    <location>
        <begin position="134"/>
        <end position="140"/>
    </location>
    <ligand>
        <name>(6S)-NADPHX</name>
        <dbReference type="ChEBI" id="CHEBI:64076"/>
    </ligand>
</feature>
<evidence type="ECO:0000256" key="5">
    <source>
        <dbReference type="ARBA" id="ARBA00022741"/>
    </source>
</evidence>
<dbReference type="HAMAP" id="MF_01966">
    <property type="entry name" value="NADHX_epimerase"/>
    <property type="match status" value="1"/>
</dbReference>
<sequence length="225" mass="24118">MTSRPPLSREQSRAVDQLAADKYHIPGVILMENAGRGCAELLIAQAPKQVLIACGPGNNGGDGYVIARHLNLAGVAVKIARFCPRERIQGDALINFRILEATDIEIIDCSNEPLSAPFREAVANADWVVDALLGTGVTSAPRQPIASAIREINTSTARTLAIDIPSGLDCDTGQPNDPTIEANFTATFVTPKPGYEKDSARPYIGELHIIDIGTPRKLLEEVLGR</sequence>
<comment type="caution">
    <text evidence="10">Lacks conserved residue(s) required for the propagation of feature annotation.</text>
</comment>
<comment type="similarity">
    <text evidence="10">Belongs to the NnrE/AIBP family.</text>
</comment>
<dbReference type="PANTHER" id="PTHR13232:SF10">
    <property type="entry name" value="NAD(P)H-HYDRATE EPIMERASE"/>
    <property type="match status" value="1"/>
</dbReference>
<keyword evidence="6 10" id="KW-0521">NADP</keyword>
<dbReference type="Proteomes" id="UP000238322">
    <property type="component" value="Unassembled WGS sequence"/>
</dbReference>
<dbReference type="PROSITE" id="PS51385">
    <property type="entry name" value="YJEF_N"/>
    <property type="match status" value="1"/>
</dbReference>
<keyword evidence="8 10" id="KW-0520">NAD</keyword>
<evidence type="ECO:0000256" key="3">
    <source>
        <dbReference type="ARBA" id="ARBA00012228"/>
    </source>
</evidence>
<feature type="binding site" evidence="10">
    <location>
        <begin position="58"/>
        <end position="62"/>
    </location>
    <ligand>
        <name>(6S)-NADPHX</name>
        <dbReference type="ChEBI" id="CHEBI:64076"/>
    </ligand>
</feature>
<dbReference type="InterPro" id="IPR004443">
    <property type="entry name" value="YjeF_N_dom"/>
</dbReference>
<dbReference type="GO" id="GO:0052856">
    <property type="term" value="F:NAD(P)HX epimerase activity"/>
    <property type="evidence" value="ECO:0007669"/>
    <property type="project" value="UniProtKB-UniRule"/>
</dbReference>
<dbReference type="GO" id="GO:0000166">
    <property type="term" value="F:nucleotide binding"/>
    <property type="evidence" value="ECO:0007669"/>
    <property type="project" value="UniProtKB-KW"/>
</dbReference>
<keyword evidence="7 10" id="KW-0630">Potassium</keyword>
<dbReference type="EC" id="5.1.99.6" evidence="3 10"/>
<evidence type="ECO:0000313" key="13">
    <source>
        <dbReference type="Proteomes" id="UP000238322"/>
    </source>
</evidence>
<feature type="binding site" evidence="10">
    <location>
        <position position="59"/>
    </location>
    <ligand>
        <name>K(+)</name>
        <dbReference type="ChEBI" id="CHEBI:29103"/>
    </ligand>
</feature>
<comment type="catalytic activity">
    <reaction evidence="2 10">
        <text>(6R)-NADPHX = (6S)-NADPHX</text>
        <dbReference type="Rhea" id="RHEA:32227"/>
        <dbReference type="ChEBI" id="CHEBI:64076"/>
        <dbReference type="ChEBI" id="CHEBI:64077"/>
        <dbReference type="EC" id="5.1.99.6"/>
    </reaction>
</comment>
<evidence type="ECO:0000256" key="10">
    <source>
        <dbReference type="HAMAP-Rule" id="MF_01966"/>
    </source>
</evidence>
<reference evidence="12 13" key="1">
    <citation type="submission" date="2018-02" db="EMBL/GenBank/DDBJ databases">
        <title>Comparative genomes isolates from brazilian mangrove.</title>
        <authorList>
            <person name="Araujo J.E."/>
            <person name="Taketani R.G."/>
            <person name="Silva M.C.P."/>
            <person name="Loureco M.V."/>
            <person name="Andreote F.D."/>
        </authorList>
    </citation>
    <scope>NUCLEOTIDE SEQUENCE [LARGE SCALE GENOMIC DNA]</scope>
    <source>
        <strain evidence="12 13">Hex-1 MGV</strain>
    </source>
</reference>
<dbReference type="SUPFAM" id="SSF64153">
    <property type="entry name" value="YjeF N-terminal domain-like"/>
    <property type="match status" value="1"/>
</dbReference>
<dbReference type="Gene3D" id="3.40.50.10260">
    <property type="entry name" value="YjeF N-terminal domain"/>
    <property type="match status" value="1"/>
</dbReference>
<feature type="binding site" evidence="10">
    <location>
        <position position="166"/>
    </location>
    <ligand>
        <name>K(+)</name>
        <dbReference type="ChEBI" id="CHEBI:29103"/>
    </ligand>
</feature>
<feature type="domain" description="YjeF N-terminal" evidence="11">
    <location>
        <begin position="12"/>
        <end position="220"/>
    </location>
</feature>
<name>A0A2S8FQ71_9BACT</name>
<evidence type="ECO:0000256" key="6">
    <source>
        <dbReference type="ARBA" id="ARBA00022857"/>
    </source>
</evidence>
<evidence type="ECO:0000256" key="2">
    <source>
        <dbReference type="ARBA" id="ARBA00000909"/>
    </source>
</evidence>
<feature type="binding site" evidence="10">
    <location>
        <position position="130"/>
    </location>
    <ligand>
        <name>K(+)</name>
        <dbReference type="ChEBI" id="CHEBI:29103"/>
    </ligand>
</feature>
<proteinExistence type="inferred from homology"/>
<dbReference type="NCBIfam" id="TIGR00197">
    <property type="entry name" value="yjeF_nterm"/>
    <property type="match status" value="1"/>
</dbReference>